<dbReference type="GO" id="GO:0008270">
    <property type="term" value="F:zinc ion binding"/>
    <property type="evidence" value="ECO:0007669"/>
    <property type="project" value="UniProtKB-KW"/>
</dbReference>
<feature type="compositionally biased region" description="Basic and acidic residues" evidence="8">
    <location>
        <begin position="1"/>
        <end position="23"/>
    </location>
</feature>
<proteinExistence type="predicted"/>
<keyword evidence="11" id="KW-1185">Reference proteome</keyword>
<dbReference type="FunFam" id="3.30.160.60:FF:000409">
    <property type="entry name" value="zinc finger protein 644 isoform X1"/>
    <property type="match status" value="1"/>
</dbReference>
<evidence type="ECO:0000256" key="4">
    <source>
        <dbReference type="ARBA" id="ARBA00022833"/>
    </source>
</evidence>
<protein>
    <recommendedName>
        <fullName evidence="9">C2H2-type domain-containing protein</fullName>
    </recommendedName>
</protein>
<feature type="region of interest" description="Disordered" evidence="8">
    <location>
        <begin position="830"/>
        <end position="862"/>
    </location>
</feature>
<feature type="compositionally biased region" description="Basic and acidic residues" evidence="8">
    <location>
        <begin position="1084"/>
        <end position="1094"/>
    </location>
</feature>
<keyword evidence="5" id="KW-0539">Nucleus</keyword>
<dbReference type="PANTHER" id="PTHR24396:SF25">
    <property type="entry name" value="ZINC FINGER PROTEIN 644"/>
    <property type="match status" value="1"/>
</dbReference>
<evidence type="ECO:0000256" key="7">
    <source>
        <dbReference type="SAM" id="Coils"/>
    </source>
</evidence>
<dbReference type="GO" id="GO:0000981">
    <property type="term" value="F:DNA-binding transcription factor activity, RNA polymerase II-specific"/>
    <property type="evidence" value="ECO:0007669"/>
    <property type="project" value="TreeGrafter"/>
</dbReference>
<feature type="region of interest" description="Disordered" evidence="8">
    <location>
        <begin position="656"/>
        <end position="691"/>
    </location>
</feature>
<dbReference type="SMART" id="SM00355">
    <property type="entry name" value="ZnF_C2H2"/>
    <property type="match status" value="8"/>
</dbReference>
<keyword evidence="7" id="KW-0175">Coiled coil</keyword>
<comment type="caution">
    <text evidence="10">The sequence shown here is derived from an EMBL/GenBank/DDBJ whole genome shotgun (WGS) entry which is preliminary data.</text>
</comment>
<keyword evidence="2" id="KW-0479">Metal-binding</keyword>
<dbReference type="Proteomes" id="UP000824540">
    <property type="component" value="Unassembled WGS sequence"/>
</dbReference>
<feature type="compositionally biased region" description="Basic and acidic residues" evidence="8">
    <location>
        <begin position="772"/>
        <end position="788"/>
    </location>
</feature>
<dbReference type="InterPro" id="IPR051643">
    <property type="entry name" value="Transcr_Reg_ZincFinger"/>
</dbReference>
<accession>A0A8T2NQX3</accession>
<feature type="domain" description="C2H2-type" evidence="9">
    <location>
        <begin position="363"/>
        <end position="385"/>
    </location>
</feature>
<dbReference type="Pfam" id="PF13894">
    <property type="entry name" value="zf-C2H2_4"/>
    <property type="match status" value="1"/>
</dbReference>
<feature type="compositionally biased region" description="Acidic residues" evidence="8">
    <location>
        <begin position="195"/>
        <end position="205"/>
    </location>
</feature>
<dbReference type="PANTHER" id="PTHR24396">
    <property type="entry name" value="ZINC FINGER PROTEIN"/>
    <property type="match status" value="1"/>
</dbReference>
<feature type="compositionally biased region" description="Polar residues" evidence="8">
    <location>
        <begin position="672"/>
        <end position="681"/>
    </location>
</feature>
<evidence type="ECO:0000256" key="2">
    <source>
        <dbReference type="ARBA" id="ARBA00022723"/>
    </source>
</evidence>
<feature type="compositionally biased region" description="Polar residues" evidence="8">
    <location>
        <begin position="1134"/>
        <end position="1145"/>
    </location>
</feature>
<feature type="coiled-coil region" evidence="7">
    <location>
        <begin position="420"/>
        <end position="447"/>
    </location>
</feature>
<dbReference type="EMBL" id="JAFBMS010000034">
    <property type="protein sequence ID" value="KAG9341501.1"/>
    <property type="molecule type" value="Genomic_DNA"/>
</dbReference>
<feature type="compositionally biased region" description="Polar residues" evidence="8">
    <location>
        <begin position="24"/>
        <end position="48"/>
    </location>
</feature>
<keyword evidence="3 6" id="KW-0863">Zinc-finger</keyword>
<keyword evidence="4" id="KW-0862">Zinc</keyword>
<feature type="region of interest" description="Disordered" evidence="8">
    <location>
        <begin position="1084"/>
        <end position="1105"/>
    </location>
</feature>
<evidence type="ECO:0000256" key="3">
    <source>
        <dbReference type="ARBA" id="ARBA00022771"/>
    </source>
</evidence>
<organism evidence="10 11">
    <name type="scientific">Albula glossodonta</name>
    <name type="common">roundjaw bonefish</name>
    <dbReference type="NCBI Taxonomy" id="121402"/>
    <lineage>
        <taxon>Eukaryota</taxon>
        <taxon>Metazoa</taxon>
        <taxon>Chordata</taxon>
        <taxon>Craniata</taxon>
        <taxon>Vertebrata</taxon>
        <taxon>Euteleostomi</taxon>
        <taxon>Actinopterygii</taxon>
        <taxon>Neopterygii</taxon>
        <taxon>Teleostei</taxon>
        <taxon>Albuliformes</taxon>
        <taxon>Albulidae</taxon>
        <taxon>Albula</taxon>
    </lineage>
</organism>
<gene>
    <name evidence="10" type="ORF">JZ751_019006</name>
</gene>
<evidence type="ECO:0000313" key="11">
    <source>
        <dbReference type="Proteomes" id="UP000824540"/>
    </source>
</evidence>
<feature type="region of interest" description="Disordered" evidence="8">
    <location>
        <begin position="231"/>
        <end position="255"/>
    </location>
</feature>
<name>A0A8T2NQX3_9TELE</name>
<evidence type="ECO:0000256" key="1">
    <source>
        <dbReference type="ARBA" id="ARBA00004123"/>
    </source>
</evidence>
<feature type="region of interest" description="Disordered" evidence="8">
    <location>
        <begin position="1117"/>
        <end position="1146"/>
    </location>
</feature>
<comment type="subcellular location">
    <subcellularLocation>
        <location evidence="1">Nucleus</location>
    </subcellularLocation>
</comment>
<evidence type="ECO:0000256" key="5">
    <source>
        <dbReference type="ARBA" id="ARBA00023242"/>
    </source>
</evidence>
<evidence type="ECO:0000256" key="8">
    <source>
        <dbReference type="SAM" id="MobiDB-lite"/>
    </source>
</evidence>
<dbReference type="PROSITE" id="PS00028">
    <property type="entry name" value="ZINC_FINGER_C2H2_1"/>
    <property type="match status" value="4"/>
</dbReference>
<dbReference type="SUPFAM" id="SSF57667">
    <property type="entry name" value="beta-beta-alpha zinc fingers"/>
    <property type="match status" value="1"/>
</dbReference>
<dbReference type="Pfam" id="PF00096">
    <property type="entry name" value="zf-C2H2"/>
    <property type="match status" value="1"/>
</dbReference>
<dbReference type="InterPro" id="IPR013087">
    <property type="entry name" value="Znf_C2H2_type"/>
</dbReference>
<feature type="domain" description="C2H2-type" evidence="9">
    <location>
        <begin position="401"/>
        <end position="428"/>
    </location>
</feature>
<evidence type="ECO:0000256" key="6">
    <source>
        <dbReference type="PROSITE-ProRule" id="PRU00042"/>
    </source>
</evidence>
<feature type="domain" description="C2H2-type" evidence="9">
    <location>
        <begin position="976"/>
        <end position="998"/>
    </location>
</feature>
<feature type="region of interest" description="Disordered" evidence="8">
    <location>
        <begin position="738"/>
        <end position="804"/>
    </location>
</feature>
<feature type="region of interest" description="Disordered" evidence="8">
    <location>
        <begin position="875"/>
        <end position="899"/>
    </location>
</feature>
<dbReference type="PROSITE" id="PS50157">
    <property type="entry name" value="ZINC_FINGER_C2H2_2"/>
    <property type="match status" value="3"/>
</dbReference>
<evidence type="ECO:0000259" key="9">
    <source>
        <dbReference type="PROSITE" id="PS50157"/>
    </source>
</evidence>
<reference evidence="10" key="1">
    <citation type="thesis" date="2021" institute="BYU ScholarsArchive" country="Provo, UT, USA">
        <title>Applications of and Algorithms for Genome Assembly and Genomic Analyses with an Emphasis on Marine Teleosts.</title>
        <authorList>
            <person name="Pickett B.D."/>
        </authorList>
    </citation>
    <scope>NUCLEOTIDE SEQUENCE</scope>
    <source>
        <strain evidence="10">HI-2016</strain>
    </source>
</reference>
<evidence type="ECO:0000313" key="10">
    <source>
        <dbReference type="EMBL" id="KAG9341501.1"/>
    </source>
</evidence>
<dbReference type="GO" id="GO:0000978">
    <property type="term" value="F:RNA polymerase II cis-regulatory region sequence-specific DNA binding"/>
    <property type="evidence" value="ECO:0007669"/>
    <property type="project" value="TreeGrafter"/>
</dbReference>
<dbReference type="OrthoDB" id="8669871at2759"/>
<dbReference type="GO" id="GO:0005634">
    <property type="term" value="C:nucleus"/>
    <property type="evidence" value="ECO:0007669"/>
    <property type="project" value="UniProtKB-SubCell"/>
</dbReference>
<dbReference type="Gene3D" id="3.30.160.60">
    <property type="entry name" value="Classic Zinc Finger"/>
    <property type="match status" value="2"/>
</dbReference>
<feature type="compositionally biased region" description="Basic and acidic residues" evidence="8">
    <location>
        <begin position="838"/>
        <end position="855"/>
    </location>
</feature>
<feature type="region of interest" description="Disordered" evidence="8">
    <location>
        <begin position="1"/>
        <end position="209"/>
    </location>
</feature>
<dbReference type="AlphaFoldDB" id="A0A8T2NQX3"/>
<dbReference type="InterPro" id="IPR036236">
    <property type="entry name" value="Znf_C2H2_sf"/>
</dbReference>
<sequence>MADWKQCVKEESSVQTEADRPDITQESLKNQMFSPKNSTSSLPVQLSAESHEKPLSGVQPAAFVHGSIPAVPRSDDAPPAEALVNGPASHPTTDEPAVLNKDSDLSGEGLFEDGTGTGSSPQVPEPPDELRPDARENTPGSVPKTAAAQPGASTPPSSADDEALSARPSGEDRGEAPASEIGTGKGTTGRSVWDFDTESSESSLDDYDRSWKPQKEFGRFLWDDRREEGFEKKARGLPQSISQRQRKRKMERKDTVGVSDNVYTDMSDNCKRSLTDGCTDYKDAISRNKEHSFRKKANFQSSLDSHETVVAIKQLILSTSAKKHPNGNSISEAESFSLVGGKLKQLKAEPSTGPGSEQEPSFFPCTKCNVNFKEKAHLHRHMMYHLDGHNQVRHVNAPRPFICRECGRSFRDRGSLLKHMIIHQERREKLMEEIKGLNELRDEGRNAKLQCPQCVFGTNCPKTFVQHAKTHEKDKRYYCCEECDHMALTEHELRAHLYATHRVTCEPRYGTMMKSDRSKERRTFVSKKNDAFVPLLFPCKICSFSTRNRNVLRKHVELIHQQPFLDDFESLSHDETNDYATPAFEQQFFSKSQKADSQRLQLKPRFCIQRQAFRKRTESPFWSGGIADLFIKSKSTQKARKGYKSSLSKWSLGNSTNKLSPSLRRNDKPSKLSPQQSQKIDVTTGLPYDEDHDNNRGYGSMFSGNTEMPTSLLSCYEPLTPKMESSFMYFSGYDSDSGRGDSKGLDSGHLTTPSVTKKCPSKRKMSTPYHNTTDKGTHVILPKHEQTPKRNNVSEDSSEEAYDFSDYTSEATANFLDCSENEQNPYARSYFIRRQRAPSKDGRVSSGDPFEKEEEKDGDDIQQLVVKEELIESEVSQEHLESDAGLARSDSPGFDTSPFSTERKSCPYCPAVFESGVGLSNHVRGHLHRVGLSYDARHVVSPEQVASRDCRPRIRRKIPTTPRRIRKGKPEVQTEHTCPLCGGWFDTKTGLSNHVRGHLKRIGKTVSSTSKSPVCILNEMMKDEEEYRNILQVLNNKRFLSRPFVSQKFASSEGLFLTPTGIPVKIQHAGQDAKPWGLSMMRQEEERLEKKEPGTENGPRGTPSSTLIELLKKKKQNEELELRNHPQSTRKHFTTTPTKESSAGTQLMGWAQESREINKRVCVHCNTSFPSAVSLSNHLRAYARRKRVALLEGTSKSVAAKLCPPPSLWSNGKQN</sequence>